<comment type="caution">
    <text evidence="1">The sequence shown here is derived from an EMBL/GenBank/DDBJ whole genome shotgun (WGS) entry which is preliminary data.</text>
</comment>
<protein>
    <submittedName>
        <fullName evidence="1">Uncharacterized protein</fullName>
    </submittedName>
</protein>
<dbReference type="AlphaFoldDB" id="A0A0R3MJP8"/>
<name>A0A0R3MJP8_9BRAD</name>
<dbReference type="OrthoDB" id="8243569at2"/>
<dbReference type="EMBL" id="LLYB01000111">
    <property type="protein sequence ID" value="KRR18085.1"/>
    <property type="molecule type" value="Genomic_DNA"/>
</dbReference>
<dbReference type="Proteomes" id="UP000051660">
    <property type="component" value="Unassembled WGS sequence"/>
</dbReference>
<reference evidence="1 2" key="1">
    <citation type="submission" date="2014-03" db="EMBL/GenBank/DDBJ databases">
        <title>Bradyrhizobium valentinum sp. nov., isolated from effective nodules of Lupinus mariae-josephae, a lupine endemic of basic-lime soils in Eastern Spain.</title>
        <authorList>
            <person name="Duran D."/>
            <person name="Rey L."/>
            <person name="Navarro A."/>
            <person name="Busquets A."/>
            <person name="Imperial J."/>
            <person name="Ruiz-Argueso T."/>
        </authorList>
    </citation>
    <scope>NUCLEOTIDE SEQUENCE [LARGE SCALE GENOMIC DNA]</scope>
    <source>
        <strain evidence="1 2">CCBAU 23086</strain>
    </source>
</reference>
<proteinExistence type="predicted"/>
<sequence length="76" mass="7743">MVQISGSVLVNVTGLAAAGTVSAPGLRVGDRVIQATAASLDGNINIFEAVVTVDDELQQFGAFGSAVPFEILALRL</sequence>
<gene>
    <name evidence="1" type="ORF">CQ14_41345</name>
</gene>
<evidence type="ECO:0000313" key="1">
    <source>
        <dbReference type="EMBL" id="KRR18085.1"/>
    </source>
</evidence>
<evidence type="ECO:0000313" key="2">
    <source>
        <dbReference type="Proteomes" id="UP000051660"/>
    </source>
</evidence>
<accession>A0A0R3MJP8</accession>
<organism evidence="1 2">
    <name type="scientific">Bradyrhizobium lablabi</name>
    <dbReference type="NCBI Taxonomy" id="722472"/>
    <lineage>
        <taxon>Bacteria</taxon>
        <taxon>Pseudomonadati</taxon>
        <taxon>Pseudomonadota</taxon>
        <taxon>Alphaproteobacteria</taxon>
        <taxon>Hyphomicrobiales</taxon>
        <taxon>Nitrobacteraceae</taxon>
        <taxon>Bradyrhizobium</taxon>
    </lineage>
</organism>